<proteinExistence type="predicted"/>
<dbReference type="CDD" id="cd06222">
    <property type="entry name" value="RNase_H_like"/>
    <property type="match status" value="1"/>
</dbReference>
<evidence type="ECO:0000313" key="3">
    <source>
        <dbReference type="Proteomes" id="UP001311915"/>
    </source>
</evidence>
<dbReference type="InterPro" id="IPR053151">
    <property type="entry name" value="RNase_H-like"/>
</dbReference>
<gene>
    <name evidence="2" type="ORF">R3W88_020007</name>
</gene>
<protein>
    <recommendedName>
        <fullName evidence="1">RNase H type-1 domain-containing protein</fullName>
    </recommendedName>
</protein>
<dbReference type="Gene3D" id="3.30.420.10">
    <property type="entry name" value="Ribonuclease H-like superfamily/Ribonuclease H"/>
    <property type="match status" value="1"/>
</dbReference>
<dbReference type="InterPro" id="IPR012337">
    <property type="entry name" value="RNaseH-like_sf"/>
</dbReference>
<dbReference type="Proteomes" id="UP001311915">
    <property type="component" value="Unassembled WGS sequence"/>
</dbReference>
<dbReference type="PANTHER" id="PTHR47723:SF23">
    <property type="entry name" value="REVERSE TRANSCRIPTASE-LIKE PROTEIN"/>
    <property type="match status" value="1"/>
</dbReference>
<dbReference type="EMBL" id="JAWPEI010000010">
    <property type="protein sequence ID" value="KAK4714100.1"/>
    <property type="molecule type" value="Genomic_DNA"/>
</dbReference>
<dbReference type="GO" id="GO:0003676">
    <property type="term" value="F:nucleic acid binding"/>
    <property type="evidence" value="ECO:0007669"/>
    <property type="project" value="InterPro"/>
</dbReference>
<evidence type="ECO:0000259" key="1">
    <source>
        <dbReference type="Pfam" id="PF13456"/>
    </source>
</evidence>
<dbReference type="AlphaFoldDB" id="A0AAV9KKW2"/>
<dbReference type="PANTHER" id="PTHR47723">
    <property type="entry name" value="OS05G0353850 PROTEIN"/>
    <property type="match status" value="1"/>
</dbReference>
<dbReference type="Pfam" id="PF13456">
    <property type="entry name" value="RVT_3"/>
    <property type="match status" value="1"/>
</dbReference>
<name>A0AAV9KKW2_9SOLN</name>
<reference evidence="2 3" key="1">
    <citation type="submission" date="2023-10" db="EMBL/GenBank/DDBJ databases">
        <title>Genome-Wide Identification Analysis in wild type Solanum Pinnatisectum Reveals Some Genes Defensing Phytophthora Infestans.</title>
        <authorList>
            <person name="Sun C."/>
        </authorList>
    </citation>
    <scope>NUCLEOTIDE SEQUENCE [LARGE SCALE GENOMIC DNA]</scope>
    <source>
        <strain evidence="2">LQN</strain>
        <tissue evidence="2">Leaf</tissue>
    </source>
</reference>
<accession>A0AAV9KKW2</accession>
<dbReference type="SUPFAM" id="SSF53098">
    <property type="entry name" value="Ribonuclease H-like"/>
    <property type="match status" value="1"/>
</dbReference>
<dbReference type="InterPro" id="IPR002156">
    <property type="entry name" value="RNaseH_domain"/>
</dbReference>
<evidence type="ECO:0000313" key="2">
    <source>
        <dbReference type="EMBL" id="KAK4714100.1"/>
    </source>
</evidence>
<feature type="domain" description="RNase H type-1" evidence="1">
    <location>
        <begin position="4"/>
        <end position="91"/>
    </location>
</feature>
<comment type="caution">
    <text evidence="2">The sequence shown here is derived from an EMBL/GenBank/DDBJ whole genome shotgun (WGS) entry which is preliminary data.</text>
</comment>
<keyword evidence="3" id="KW-1185">Reference proteome</keyword>
<dbReference type="InterPro" id="IPR036397">
    <property type="entry name" value="RNaseH_sf"/>
</dbReference>
<dbReference type="InterPro" id="IPR044730">
    <property type="entry name" value="RNase_H-like_dom_plant"/>
</dbReference>
<organism evidence="2 3">
    <name type="scientific">Solanum pinnatisectum</name>
    <name type="common">tansyleaf nightshade</name>
    <dbReference type="NCBI Taxonomy" id="50273"/>
    <lineage>
        <taxon>Eukaryota</taxon>
        <taxon>Viridiplantae</taxon>
        <taxon>Streptophyta</taxon>
        <taxon>Embryophyta</taxon>
        <taxon>Tracheophyta</taxon>
        <taxon>Spermatophyta</taxon>
        <taxon>Magnoliopsida</taxon>
        <taxon>eudicotyledons</taxon>
        <taxon>Gunneridae</taxon>
        <taxon>Pentapetalae</taxon>
        <taxon>asterids</taxon>
        <taxon>lamiids</taxon>
        <taxon>Solanales</taxon>
        <taxon>Solanaceae</taxon>
        <taxon>Solanoideae</taxon>
        <taxon>Solaneae</taxon>
        <taxon>Solanum</taxon>
    </lineage>
</organism>
<dbReference type="GO" id="GO:0004523">
    <property type="term" value="F:RNA-DNA hybrid ribonuclease activity"/>
    <property type="evidence" value="ECO:0007669"/>
    <property type="project" value="InterPro"/>
</dbReference>
<sequence>MVGFHKRIQCQSHTISEIEALLNGLQIAYAHNLLPLEVETDSLEILQLLGNSPPAYTSIIMSCRSMLKKLGNPTVRHNFREANMVADVLSKIGAKLTMTNQPYILLSPPDAVKDYLTADLGGVLSNKLILWSTLNKLAPFGNLSVLNSTSTDVMINFN</sequence>